<dbReference type="Proteomes" id="UP000886891">
    <property type="component" value="Unassembled WGS sequence"/>
</dbReference>
<evidence type="ECO:0000313" key="2">
    <source>
        <dbReference type="EMBL" id="HIV00233.1"/>
    </source>
</evidence>
<reference evidence="2" key="2">
    <citation type="journal article" date="2021" name="PeerJ">
        <title>Extensive microbial diversity within the chicken gut microbiome revealed by metagenomics and culture.</title>
        <authorList>
            <person name="Gilroy R."/>
            <person name="Ravi A."/>
            <person name="Getino M."/>
            <person name="Pursley I."/>
            <person name="Horton D.L."/>
            <person name="Alikhan N.F."/>
            <person name="Baker D."/>
            <person name="Gharbi K."/>
            <person name="Hall N."/>
            <person name="Watson M."/>
            <person name="Adriaenssens E.M."/>
            <person name="Foster-Nyarko E."/>
            <person name="Jarju S."/>
            <person name="Secka A."/>
            <person name="Antonio M."/>
            <person name="Oren A."/>
            <person name="Chaudhuri R.R."/>
            <person name="La Ragione R."/>
            <person name="Hildebrand F."/>
            <person name="Pallen M.J."/>
        </authorList>
    </citation>
    <scope>NUCLEOTIDE SEQUENCE</scope>
    <source>
        <strain evidence="2">23406</strain>
    </source>
</reference>
<feature type="region of interest" description="Disordered" evidence="1">
    <location>
        <begin position="1"/>
        <end position="27"/>
    </location>
</feature>
<proteinExistence type="predicted"/>
<evidence type="ECO:0000313" key="3">
    <source>
        <dbReference type="Proteomes" id="UP000886891"/>
    </source>
</evidence>
<name>A0A9D1SX26_9FIRM</name>
<protein>
    <submittedName>
        <fullName evidence="2">Uncharacterized protein</fullName>
    </submittedName>
</protein>
<dbReference type="EMBL" id="DVOH01000025">
    <property type="protein sequence ID" value="HIV00233.1"/>
    <property type="molecule type" value="Genomic_DNA"/>
</dbReference>
<sequence length="127" mass="13811">MKKWKKNKAPVFDGVERAAQQPAPSAVPTVAPGCPTAQQCGSIVLPNYSAYRVVGNGMPMGLPKYTAVDEYGRLYCPIMNYGPLPVSGPVPVATPSSIVQTTPIVTPMVQRPYQEDQSVYYDDYEGR</sequence>
<accession>A0A9D1SX26</accession>
<comment type="caution">
    <text evidence="2">The sequence shown here is derived from an EMBL/GenBank/DDBJ whole genome shotgun (WGS) entry which is preliminary data.</text>
</comment>
<organism evidence="2 3">
    <name type="scientific">Candidatus Stercoripulliclostridium merdipullorum</name>
    <dbReference type="NCBI Taxonomy" id="2840952"/>
    <lineage>
        <taxon>Bacteria</taxon>
        <taxon>Bacillati</taxon>
        <taxon>Bacillota</taxon>
        <taxon>Clostridia</taxon>
        <taxon>Eubacteriales</taxon>
        <taxon>Candidatus Stercoripulliclostridium</taxon>
    </lineage>
</organism>
<gene>
    <name evidence="2" type="ORF">IAB14_03850</name>
</gene>
<evidence type="ECO:0000256" key="1">
    <source>
        <dbReference type="SAM" id="MobiDB-lite"/>
    </source>
</evidence>
<dbReference type="AlphaFoldDB" id="A0A9D1SX26"/>
<reference evidence="2" key="1">
    <citation type="submission" date="2020-10" db="EMBL/GenBank/DDBJ databases">
        <authorList>
            <person name="Gilroy R."/>
        </authorList>
    </citation>
    <scope>NUCLEOTIDE SEQUENCE</scope>
    <source>
        <strain evidence="2">23406</strain>
    </source>
</reference>